<dbReference type="Proteomes" id="UP000603865">
    <property type="component" value="Unassembled WGS sequence"/>
</dbReference>
<feature type="domain" description="ChlI/MoxR AAA lid" evidence="2">
    <location>
        <begin position="260"/>
        <end position="315"/>
    </location>
</feature>
<dbReference type="InterPro" id="IPR011703">
    <property type="entry name" value="ATPase_AAA-3"/>
</dbReference>
<dbReference type="SUPFAM" id="SSF52540">
    <property type="entry name" value="P-loop containing nucleoside triphosphate hydrolases"/>
    <property type="match status" value="1"/>
</dbReference>
<reference evidence="3" key="1">
    <citation type="journal article" date="2014" name="Int. J. Syst. Evol. Microbiol.">
        <title>Complete genome sequence of Corynebacterium casei LMG S-19264T (=DSM 44701T), isolated from a smear-ripened cheese.</title>
        <authorList>
            <consortium name="US DOE Joint Genome Institute (JGI-PGF)"/>
            <person name="Walter F."/>
            <person name="Albersmeier A."/>
            <person name="Kalinowski J."/>
            <person name="Ruckert C."/>
        </authorList>
    </citation>
    <scope>NUCLEOTIDE SEQUENCE</scope>
    <source>
        <strain evidence="3">JCM 31311</strain>
    </source>
</reference>
<name>A0A918EZV2_9DEIO</name>
<dbReference type="PANTHER" id="PTHR42759:SF5">
    <property type="entry name" value="METHANOL DEHYDROGENASE REGULATOR"/>
    <property type="match status" value="1"/>
</dbReference>
<evidence type="ECO:0000259" key="2">
    <source>
        <dbReference type="Pfam" id="PF17863"/>
    </source>
</evidence>
<feature type="domain" description="ATPase AAA-3" evidence="1">
    <location>
        <begin position="62"/>
        <end position="197"/>
    </location>
</feature>
<sequence>MQDSCYAGRVTLNAMTAAQPPQTAPPALQAQIKQALAQLDSVILGKPIPVRLALTCLLAGGHLLIEDVPGVGKTTLAYALAATLGLEFGRVQFTSDLMPADLLGVSIFEREAGTFRFHPGPIFTQLLLADELNRATPRTQSALLEAMEERQVSVDGATRPLPAPFFVVATQNPATQALGSAHGTFPLPEAQLDRFLLTVTLGYPDPRAERELLLSGGRREVAQGLAAALTPADLQAARQGVTAVHVSGALIDYVQLLVKATRDSAQFVMGLSPRAALGLIALARAWAWLHGRSSVWPDDVRAVFPALATHRLLGRSSGTPQPGAVRALLEGVPIP</sequence>
<organism evidence="3 4">
    <name type="scientific">Deinococcus ruber</name>
    <dbReference type="NCBI Taxonomy" id="1848197"/>
    <lineage>
        <taxon>Bacteria</taxon>
        <taxon>Thermotogati</taxon>
        <taxon>Deinococcota</taxon>
        <taxon>Deinococci</taxon>
        <taxon>Deinococcales</taxon>
        <taxon>Deinococcaceae</taxon>
        <taxon>Deinococcus</taxon>
    </lineage>
</organism>
<dbReference type="Pfam" id="PF07726">
    <property type="entry name" value="AAA_3"/>
    <property type="match status" value="1"/>
</dbReference>
<evidence type="ECO:0000259" key="1">
    <source>
        <dbReference type="Pfam" id="PF07726"/>
    </source>
</evidence>
<evidence type="ECO:0000313" key="4">
    <source>
        <dbReference type="Proteomes" id="UP000603865"/>
    </source>
</evidence>
<dbReference type="Gene3D" id="3.40.50.300">
    <property type="entry name" value="P-loop containing nucleotide triphosphate hydrolases"/>
    <property type="match status" value="1"/>
</dbReference>
<dbReference type="InterPro" id="IPR041628">
    <property type="entry name" value="ChlI/MoxR_AAA_lid"/>
</dbReference>
<accession>A0A918EZV2</accession>
<comment type="caution">
    <text evidence="3">The sequence shown here is derived from an EMBL/GenBank/DDBJ whole genome shotgun (WGS) entry which is preliminary data.</text>
</comment>
<dbReference type="PIRSF" id="PIRSF002849">
    <property type="entry name" value="AAA_ATPase_chaperone_MoxR_prd"/>
    <property type="match status" value="1"/>
</dbReference>
<dbReference type="Gene3D" id="1.10.8.80">
    <property type="entry name" value="Magnesium chelatase subunit I, C-Terminal domain"/>
    <property type="match status" value="1"/>
</dbReference>
<dbReference type="GO" id="GO:0016887">
    <property type="term" value="F:ATP hydrolysis activity"/>
    <property type="evidence" value="ECO:0007669"/>
    <property type="project" value="InterPro"/>
</dbReference>
<keyword evidence="4" id="KW-1185">Reference proteome</keyword>
<evidence type="ECO:0000313" key="3">
    <source>
        <dbReference type="EMBL" id="GGQ94885.1"/>
    </source>
</evidence>
<proteinExistence type="predicted"/>
<dbReference type="InterPro" id="IPR050764">
    <property type="entry name" value="CbbQ/NirQ/NorQ/GpvN"/>
</dbReference>
<dbReference type="AlphaFoldDB" id="A0A918EZV2"/>
<dbReference type="EMBL" id="BMQL01000001">
    <property type="protein sequence ID" value="GGQ94885.1"/>
    <property type="molecule type" value="Genomic_DNA"/>
</dbReference>
<dbReference type="CDD" id="cd00009">
    <property type="entry name" value="AAA"/>
    <property type="match status" value="1"/>
</dbReference>
<protein>
    <submittedName>
        <fullName evidence="3">ATPase AAA</fullName>
    </submittedName>
</protein>
<reference evidence="3" key="2">
    <citation type="submission" date="2020-09" db="EMBL/GenBank/DDBJ databases">
        <authorList>
            <person name="Sun Q."/>
            <person name="Ohkuma M."/>
        </authorList>
    </citation>
    <scope>NUCLEOTIDE SEQUENCE</scope>
    <source>
        <strain evidence="3">JCM 31311</strain>
    </source>
</reference>
<dbReference type="Pfam" id="PF17863">
    <property type="entry name" value="AAA_lid_2"/>
    <property type="match status" value="1"/>
</dbReference>
<dbReference type="InterPro" id="IPR027417">
    <property type="entry name" value="P-loop_NTPase"/>
</dbReference>
<dbReference type="GO" id="GO:0005524">
    <property type="term" value="F:ATP binding"/>
    <property type="evidence" value="ECO:0007669"/>
    <property type="project" value="InterPro"/>
</dbReference>
<dbReference type="PANTHER" id="PTHR42759">
    <property type="entry name" value="MOXR FAMILY PROTEIN"/>
    <property type="match status" value="1"/>
</dbReference>
<gene>
    <name evidence="3" type="ORF">GCM10008957_03920</name>
</gene>